<keyword evidence="4" id="KW-1185">Reference proteome</keyword>
<evidence type="ECO:0000313" key="4">
    <source>
        <dbReference type="Proteomes" id="UP000812287"/>
    </source>
</evidence>
<evidence type="ECO:0008006" key="5">
    <source>
        <dbReference type="Google" id="ProtNLM"/>
    </source>
</evidence>
<dbReference type="AlphaFoldDB" id="A0A9P7VSF9"/>
<dbReference type="Proteomes" id="UP000812287">
    <property type="component" value="Unassembled WGS sequence"/>
</dbReference>
<organism evidence="3 4">
    <name type="scientific">Guyanagaster necrorhizus</name>
    <dbReference type="NCBI Taxonomy" id="856835"/>
    <lineage>
        <taxon>Eukaryota</taxon>
        <taxon>Fungi</taxon>
        <taxon>Dikarya</taxon>
        <taxon>Basidiomycota</taxon>
        <taxon>Agaricomycotina</taxon>
        <taxon>Agaricomycetes</taxon>
        <taxon>Agaricomycetidae</taxon>
        <taxon>Agaricales</taxon>
        <taxon>Marasmiineae</taxon>
        <taxon>Physalacriaceae</taxon>
        <taxon>Guyanagaster</taxon>
    </lineage>
</organism>
<evidence type="ECO:0000256" key="2">
    <source>
        <dbReference type="SAM" id="SignalP"/>
    </source>
</evidence>
<accession>A0A9P7VSF9</accession>
<feature type="region of interest" description="Disordered" evidence="1">
    <location>
        <begin position="182"/>
        <end position="217"/>
    </location>
</feature>
<keyword evidence="2" id="KW-0732">Signal</keyword>
<feature type="signal peptide" evidence="2">
    <location>
        <begin position="1"/>
        <end position="24"/>
    </location>
</feature>
<name>A0A9P7VSF9_9AGAR</name>
<evidence type="ECO:0000313" key="3">
    <source>
        <dbReference type="EMBL" id="KAG7446064.1"/>
    </source>
</evidence>
<dbReference type="EMBL" id="MU250535">
    <property type="protein sequence ID" value="KAG7446064.1"/>
    <property type="molecule type" value="Genomic_DNA"/>
</dbReference>
<dbReference type="GeneID" id="66101516"/>
<feature type="region of interest" description="Disordered" evidence="1">
    <location>
        <begin position="137"/>
        <end position="157"/>
    </location>
</feature>
<protein>
    <recommendedName>
        <fullName evidence="5">Extracellular membrane protein CFEM domain-containing protein</fullName>
    </recommendedName>
</protein>
<comment type="caution">
    <text evidence="3">The sequence shown here is derived from an EMBL/GenBank/DDBJ whole genome shotgun (WGS) entry which is preliminary data.</text>
</comment>
<reference evidence="3" key="1">
    <citation type="submission" date="2020-11" db="EMBL/GenBank/DDBJ databases">
        <title>Adaptations for nitrogen fixation in a non-lichenized fungal sporocarp promotes dispersal by wood-feeding termites.</title>
        <authorList>
            <consortium name="DOE Joint Genome Institute"/>
            <person name="Koch R.A."/>
            <person name="Yoon G."/>
            <person name="Arayal U."/>
            <person name="Lail K."/>
            <person name="Amirebrahimi M."/>
            <person name="Labutti K."/>
            <person name="Lipzen A."/>
            <person name="Riley R."/>
            <person name="Barry K."/>
            <person name="Henrissat B."/>
            <person name="Grigoriev I.V."/>
            <person name="Herr J.R."/>
            <person name="Aime M.C."/>
        </authorList>
    </citation>
    <scope>NUCLEOTIDE SEQUENCE</scope>
    <source>
        <strain evidence="3">MCA 3950</strain>
    </source>
</reference>
<sequence length="246" mass="25138">MSVMTLSTFLFLLLGVQLQTCVIALDPRALSWSRALHFVSRQDSDIPPQCQTPCSAAMALVSANCSPSECCTSSFENNYVACIECVGTAANITDYSQYQTVVDQLVVECSIQGIVIPEVTFPGQNANRPLSTSAIASSTSNTVSGTSSGGSTPISHSTISETSVITATSSISRSTITSSVGASSASVTERSTAPASTSAASAASGTASAASGTTSMASGTANSAVAMESEMLWMMPALVSFLYSLT</sequence>
<evidence type="ECO:0000256" key="1">
    <source>
        <dbReference type="SAM" id="MobiDB-lite"/>
    </source>
</evidence>
<gene>
    <name evidence="3" type="ORF">BT62DRAFT_1076461</name>
</gene>
<dbReference type="RefSeq" id="XP_043039564.1">
    <property type="nucleotide sequence ID" value="XM_043179222.1"/>
</dbReference>
<proteinExistence type="predicted"/>
<feature type="chain" id="PRO_5040184712" description="Extracellular membrane protein CFEM domain-containing protein" evidence="2">
    <location>
        <begin position="25"/>
        <end position="246"/>
    </location>
</feature>
<dbReference type="OrthoDB" id="3030369at2759"/>